<organism evidence="1 2">
    <name type="scientific">Candidatus Obscuribacter phosphatis</name>
    <dbReference type="NCBI Taxonomy" id="1906157"/>
    <lineage>
        <taxon>Bacteria</taxon>
        <taxon>Bacillati</taxon>
        <taxon>Candidatus Melainabacteria</taxon>
        <taxon>Candidatus Obscuribacterales</taxon>
        <taxon>Candidatus Obscuribacteraceae</taxon>
        <taxon>Candidatus Obscuribacter</taxon>
    </lineage>
</organism>
<sequence>MSTKKNQTGMVKLETGNLKERLNKLYDCRKGQSHLNQGLTQEGMFEYLWDLKERALLEKRQTVEVPSNWLDELEDLQEERRSS</sequence>
<reference evidence="1" key="1">
    <citation type="submission" date="2021-02" db="EMBL/GenBank/DDBJ databases">
        <title>Genome-Resolved Metagenomics of a Microbial Community Performing Photosynthetic Biological Nutrient Removal.</title>
        <authorList>
            <person name="Mcdaniel E.A."/>
        </authorList>
    </citation>
    <scope>NUCLEOTIDE SEQUENCE</scope>
    <source>
        <strain evidence="1">UWPOB_OBS1</strain>
    </source>
</reference>
<dbReference type="AlphaFoldDB" id="A0A8J7P9V6"/>
<dbReference type="Proteomes" id="UP000664277">
    <property type="component" value="Unassembled WGS sequence"/>
</dbReference>
<protein>
    <submittedName>
        <fullName evidence="1">Uncharacterized protein</fullName>
    </submittedName>
</protein>
<dbReference type="EMBL" id="JAFLCK010000039">
    <property type="protein sequence ID" value="MBN8662449.1"/>
    <property type="molecule type" value="Genomic_DNA"/>
</dbReference>
<name>A0A8J7P9V6_9BACT</name>
<proteinExistence type="predicted"/>
<comment type="caution">
    <text evidence="1">The sequence shown here is derived from an EMBL/GenBank/DDBJ whole genome shotgun (WGS) entry which is preliminary data.</text>
</comment>
<gene>
    <name evidence="1" type="ORF">J0M35_18915</name>
</gene>
<evidence type="ECO:0000313" key="2">
    <source>
        <dbReference type="Proteomes" id="UP000664277"/>
    </source>
</evidence>
<accession>A0A8J7P9V6</accession>
<evidence type="ECO:0000313" key="1">
    <source>
        <dbReference type="EMBL" id="MBN8662449.1"/>
    </source>
</evidence>